<organism evidence="1 2">
    <name type="scientific">Apiospora phragmitis</name>
    <dbReference type="NCBI Taxonomy" id="2905665"/>
    <lineage>
        <taxon>Eukaryota</taxon>
        <taxon>Fungi</taxon>
        <taxon>Dikarya</taxon>
        <taxon>Ascomycota</taxon>
        <taxon>Pezizomycotina</taxon>
        <taxon>Sordariomycetes</taxon>
        <taxon>Xylariomycetidae</taxon>
        <taxon>Amphisphaeriales</taxon>
        <taxon>Apiosporaceae</taxon>
        <taxon>Apiospora</taxon>
    </lineage>
</organism>
<dbReference type="RefSeq" id="XP_066722768.1">
    <property type="nucleotide sequence ID" value="XM_066852136.1"/>
</dbReference>
<evidence type="ECO:0000313" key="2">
    <source>
        <dbReference type="Proteomes" id="UP001480595"/>
    </source>
</evidence>
<dbReference type="GeneID" id="92085199"/>
<dbReference type="EMBL" id="JAQQWL010000001">
    <property type="protein sequence ID" value="KAK8091222.1"/>
    <property type="molecule type" value="Genomic_DNA"/>
</dbReference>
<reference evidence="1 2" key="1">
    <citation type="submission" date="2023-01" db="EMBL/GenBank/DDBJ databases">
        <title>Analysis of 21 Apiospora genomes using comparative genomics revels a genus with tremendous synthesis potential of carbohydrate active enzymes and secondary metabolites.</title>
        <authorList>
            <person name="Sorensen T."/>
        </authorList>
    </citation>
    <scope>NUCLEOTIDE SEQUENCE [LARGE SCALE GENOMIC DNA]</scope>
    <source>
        <strain evidence="1 2">CBS 135458</strain>
    </source>
</reference>
<comment type="caution">
    <text evidence="1">The sequence shown here is derived from an EMBL/GenBank/DDBJ whole genome shotgun (WGS) entry which is preliminary data.</text>
</comment>
<accession>A0ABR1X788</accession>
<keyword evidence="2" id="KW-1185">Reference proteome</keyword>
<proteinExistence type="predicted"/>
<gene>
    <name evidence="1" type="ORF">PG994_000727</name>
</gene>
<sequence>MSSVPAILPHVANALGAPGLQLAAERGPGGAHVCKTISFGWFHVSGMPVQQRGQLLECRLQFLTAPPLLSRGNSTTRPGGRGRHHLRLHARADLEAYLPARRQAHQERLGLVPGEIPCVWTGRTSRTAEKRLLL</sequence>
<dbReference type="Proteomes" id="UP001480595">
    <property type="component" value="Unassembled WGS sequence"/>
</dbReference>
<protein>
    <submittedName>
        <fullName evidence="1">Uncharacterized protein</fullName>
    </submittedName>
</protein>
<name>A0ABR1X788_9PEZI</name>
<evidence type="ECO:0000313" key="1">
    <source>
        <dbReference type="EMBL" id="KAK8091222.1"/>
    </source>
</evidence>